<dbReference type="Proteomes" id="UP000294299">
    <property type="component" value="Chromosome NFRAN"/>
</dbReference>
<dbReference type="GO" id="GO:0006508">
    <property type="term" value="P:proteolysis"/>
    <property type="evidence" value="ECO:0007669"/>
    <property type="project" value="InterPro"/>
</dbReference>
<dbReference type="PROSITE" id="PS00639">
    <property type="entry name" value="THIOL_PROTEASE_HIS"/>
    <property type="match status" value="1"/>
</dbReference>
<dbReference type="KEGG" id="nfn:NFRAN_0583"/>
<dbReference type="Gene3D" id="3.90.70.10">
    <property type="entry name" value="Cysteine proteinases"/>
    <property type="match status" value="1"/>
</dbReference>
<dbReference type="SUPFAM" id="SSF54001">
    <property type="entry name" value="Cysteine proteinases"/>
    <property type="match status" value="1"/>
</dbReference>
<accession>A0A484IA61</accession>
<dbReference type="GO" id="GO:0008234">
    <property type="term" value="F:cysteine-type peptidase activity"/>
    <property type="evidence" value="ECO:0007669"/>
    <property type="project" value="InterPro"/>
</dbReference>
<dbReference type="InterPro" id="IPR038765">
    <property type="entry name" value="Papain-like_cys_pep_sf"/>
</dbReference>
<sequence length="306" mass="34317">MRKMSQTTINGKGTGWIPDYPSIRDYTLGDKEVKPLFSEVGVDTTQSTAKSKKRSLPTKADEIRPYCSHIEDQETLGSCTAQAGVGMIEYFERKAFGKHIDASSLFLYKVTRNLLRLRGDTGAYLRSTMGALRLFGVPPEEYWKYDISKFDREPPAFCYAFASNYQAINYVRLDTPNIAKETLLYTIKDNLSKGIPAMFGFTVHESIEQASNANSSTKGNIPFPCSTERVLGGHAVMAVGYDDNLKIENKGCSEETIGAILIRNSWGTSWGDHGYGYLPYEYVLRDLAVDWWTIIKADWVDTGHFG</sequence>
<dbReference type="EMBL" id="LR216287">
    <property type="protein sequence ID" value="VFJ12905.1"/>
    <property type="molecule type" value="Genomic_DNA"/>
</dbReference>
<protein>
    <submittedName>
        <fullName evidence="2">Peptidase C1A papain</fullName>
    </submittedName>
</protein>
<dbReference type="InterPro" id="IPR025660">
    <property type="entry name" value="Pept_his_AS"/>
</dbReference>
<proteinExistence type="predicted"/>
<dbReference type="InterPro" id="IPR000668">
    <property type="entry name" value="Peptidase_C1A_C"/>
</dbReference>
<name>A0A484IA61_9ARCH</name>
<organism evidence="2 3">
    <name type="scientific">Candidatus Nitrosocosmicus franklandianus</name>
    <dbReference type="NCBI Taxonomy" id="1798806"/>
    <lineage>
        <taxon>Archaea</taxon>
        <taxon>Nitrososphaerota</taxon>
        <taxon>Nitrososphaeria</taxon>
        <taxon>Nitrososphaerales</taxon>
        <taxon>Nitrososphaeraceae</taxon>
        <taxon>Candidatus Nitrosocosmicus</taxon>
    </lineage>
</organism>
<evidence type="ECO:0000259" key="1">
    <source>
        <dbReference type="Pfam" id="PF00112"/>
    </source>
</evidence>
<reference evidence="2 3" key="1">
    <citation type="submission" date="2019-02" db="EMBL/GenBank/DDBJ databases">
        <authorList>
            <person name="Lehtovirta-Morley E L."/>
        </authorList>
    </citation>
    <scope>NUCLEOTIDE SEQUENCE [LARGE SCALE GENOMIC DNA]</scope>
    <source>
        <strain evidence="2">NFRAN1</strain>
    </source>
</reference>
<dbReference type="Pfam" id="PF00112">
    <property type="entry name" value="Peptidase_C1"/>
    <property type="match status" value="1"/>
</dbReference>
<keyword evidence="3" id="KW-1185">Reference proteome</keyword>
<feature type="domain" description="Peptidase C1A papain C-terminal" evidence="1">
    <location>
        <begin position="60"/>
        <end position="277"/>
    </location>
</feature>
<gene>
    <name evidence="2" type="ORF">NFRAN_0583</name>
</gene>
<evidence type="ECO:0000313" key="2">
    <source>
        <dbReference type="EMBL" id="VFJ12905.1"/>
    </source>
</evidence>
<evidence type="ECO:0000313" key="3">
    <source>
        <dbReference type="Proteomes" id="UP000294299"/>
    </source>
</evidence>
<dbReference type="AlphaFoldDB" id="A0A484IA61"/>
<dbReference type="CDD" id="cd02619">
    <property type="entry name" value="Peptidase_C1"/>
    <property type="match status" value="1"/>
</dbReference>